<evidence type="ECO:0000313" key="1">
    <source>
        <dbReference type="EMBL" id="QSZ27546.1"/>
    </source>
</evidence>
<organism evidence="1 2">
    <name type="scientific">Aceticella autotrophica</name>
    <dbReference type="NCBI Taxonomy" id="2755338"/>
    <lineage>
        <taxon>Bacteria</taxon>
        <taxon>Bacillati</taxon>
        <taxon>Bacillota</taxon>
        <taxon>Clostridia</taxon>
        <taxon>Thermoanaerobacterales</taxon>
        <taxon>Thermoanaerobacteraceae</taxon>
        <taxon>Aceticella</taxon>
    </lineage>
</organism>
<dbReference type="AlphaFoldDB" id="A0A975AW95"/>
<dbReference type="NCBIfam" id="NF040559">
    <property type="entry name" value="CAS_Csx20"/>
    <property type="match status" value="1"/>
</dbReference>
<dbReference type="EMBL" id="CP060096">
    <property type="protein sequence ID" value="QSZ27546.1"/>
    <property type="molecule type" value="Genomic_DNA"/>
</dbReference>
<reference evidence="1" key="1">
    <citation type="submission" date="2020-08" db="EMBL/GenBank/DDBJ databases">
        <title>Genomic insights into the carbon and energy metabolism of the first obligate autotrophic acetogenic bacterium Aceticella autotrophica gen. nov., sp. nov.</title>
        <authorList>
            <person name="Toshchakov S.V."/>
            <person name="Elcheninov A.G."/>
            <person name="Kublanov I.V."/>
            <person name="Frolov E.N."/>
            <person name="Lebedinsky A.V."/>
        </authorList>
    </citation>
    <scope>NUCLEOTIDE SEQUENCE</scope>
    <source>
        <strain evidence="1">3443-3Ac</strain>
    </source>
</reference>
<accession>A0A975AW95</accession>
<dbReference type="RefSeq" id="WP_284680249.1">
    <property type="nucleotide sequence ID" value="NZ_CP060096.1"/>
</dbReference>
<name>A0A975AW95_9THEO</name>
<proteinExistence type="predicted"/>
<protein>
    <recommendedName>
        <fullName evidence="3">CRISPR-associated protein</fullName>
    </recommendedName>
</protein>
<evidence type="ECO:0000313" key="2">
    <source>
        <dbReference type="Proteomes" id="UP000671913"/>
    </source>
</evidence>
<dbReference type="KEGG" id="aaut:ACETAC_01070"/>
<keyword evidence="2" id="KW-1185">Reference proteome</keyword>
<dbReference type="Proteomes" id="UP000671913">
    <property type="component" value="Chromosome"/>
</dbReference>
<sequence length="140" mass="16778">MKQINSKKMFLIFSHQLTDSQKQDACLNLNISEFIYLPDNLQRKWSDISPYEETLALFLQDLLEWLKLNAKKDDYVLVQGDFGAVFLVVDFCFKNELVPVYSTTKRQIVNEHIIGRDVQVSRMFSHVRFRKYERWYRNDC</sequence>
<evidence type="ECO:0008006" key="3">
    <source>
        <dbReference type="Google" id="ProtNLM"/>
    </source>
</evidence>
<gene>
    <name evidence="1" type="ORF">ACETAC_01070</name>
</gene>
<dbReference type="InterPro" id="IPR049811">
    <property type="entry name" value="MJ1673-like_dom"/>
</dbReference>